<protein>
    <recommendedName>
        <fullName evidence="17">UDP-N-acetylenolpyruvoylglucosamine reductase</fullName>
        <ecNumber evidence="17">1.3.1.98</ecNumber>
    </recommendedName>
    <alternativeName>
        <fullName evidence="17">UDP-N-acetylmuramate dehydrogenase</fullName>
    </alternativeName>
</protein>
<evidence type="ECO:0000256" key="14">
    <source>
        <dbReference type="ARBA" id="ARBA00023306"/>
    </source>
</evidence>
<evidence type="ECO:0000256" key="17">
    <source>
        <dbReference type="HAMAP-Rule" id="MF_00037"/>
    </source>
</evidence>
<comment type="caution">
    <text evidence="19">The sequence shown here is derived from an EMBL/GenBank/DDBJ whole genome shotgun (WGS) entry which is preliminary data.</text>
</comment>
<dbReference type="Pfam" id="PF01565">
    <property type="entry name" value="FAD_binding_4"/>
    <property type="match status" value="1"/>
</dbReference>
<dbReference type="GO" id="GO:0071555">
    <property type="term" value="P:cell wall organization"/>
    <property type="evidence" value="ECO:0007669"/>
    <property type="project" value="UniProtKB-KW"/>
</dbReference>
<evidence type="ECO:0000256" key="12">
    <source>
        <dbReference type="ARBA" id="ARBA00022984"/>
    </source>
</evidence>
<dbReference type="Gene3D" id="3.30.465.10">
    <property type="match status" value="1"/>
</dbReference>
<dbReference type="OrthoDB" id="9804753at2"/>
<dbReference type="Proteomes" id="UP000293865">
    <property type="component" value="Unassembled WGS sequence"/>
</dbReference>
<name>A0A4Q2L393_9MICO</name>
<dbReference type="SUPFAM" id="SSF56176">
    <property type="entry name" value="FAD-binding/transporter-associated domain-like"/>
    <property type="match status" value="1"/>
</dbReference>
<dbReference type="InterPro" id="IPR006094">
    <property type="entry name" value="Oxid_FAD_bind_N"/>
</dbReference>
<dbReference type="SUPFAM" id="SSF56194">
    <property type="entry name" value="Uridine diphospho-N-Acetylenolpyruvylglucosamine reductase, MurB, C-terminal domain"/>
    <property type="match status" value="1"/>
</dbReference>
<comment type="subcellular location">
    <subcellularLocation>
        <location evidence="3 17">Cytoplasm</location>
    </subcellularLocation>
</comment>
<evidence type="ECO:0000256" key="10">
    <source>
        <dbReference type="ARBA" id="ARBA00022857"/>
    </source>
</evidence>
<comment type="function">
    <text evidence="2 17">Cell wall formation.</text>
</comment>
<dbReference type="GO" id="GO:0008360">
    <property type="term" value="P:regulation of cell shape"/>
    <property type="evidence" value="ECO:0007669"/>
    <property type="project" value="UniProtKB-KW"/>
</dbReference>
<dbReference type="InterPro" id="IPR036318">
    <property type="entry name" value="FAD-bd_PCMH-like_sf"/>
</dbReference>
<dbReference type="InterPro" id="IPR016166">
    <property type="entry name" value="FAD-bd_PCMH"/>
</dbReference>
<dbReference type="Gene3D" id="3.90.78.10">
    <property type="entry name" value="UDP-N-acetylenolpyruvoylglucosamine reductase, C-terminal domain"/>
    <property type="match status" value="1"/>
</dbReference>
<dbReference type="PANTHER" id="PTHR21071:SF4">
    <property type="entry name" value="UDP-N-ACETYLENOLPYRUVOYLGLUCOSAMINE REDUCTASE"/>
    <property type="match status" value="1"/>
</dbReference>
<dbReference type="InterPro" id="IPR011601">
    <property type="entry name" value="MurB_C"/>
</dbReference>
<dbReference type="InterPro" id="IPR016167">
    <property type="entry name" value="FAD-bd_PCMH_sub1"/>
</dbReference>
<dbReference type="GO" id="GO:0071949">
    <property type="term" value="F:FAD binding"/>
    <property type="evidence" value="ECO:0007669"/>
    <property type="project" value="InterPro"/>
</dbReference>
<evidence type="ECO:0000256" key="15">
    <source>
        <dbReference type="ARBA" id="ARBA00023316"/>
    </source>
</evidence>
<evidence type="ECO:0000256" key="9">
    <source>
        <dbReference type="ARBA" id="ARBA00022827"/>
    </source>
</evidence>
<feature type="active site" description="Proton donor" evidence="17">
    <location>
        <position position="251"/>
    </location>
</feature>
<dbReference type="InterPro" id="IPR003170">
    <property type="entry name" value="MurB"/>
</dbReference>
<dbReference type="EMBL" id="SDPN01000004">
    <property type="protein sequence ID" value="RXZ72615.1"/>
    <property type="molecule type" value="Genomic_DNA"/>
</dbReference>
<evidence type="ECO:0000256" key="13">
    <source>
        <dbReference type="ARBA" id="ARBA00023002"/>
    </source>
</evidence>
<evidence type="ECO:0000256" key="1">
    <source>
        <dbReference type="ARBA" id="ARBA00001974"/>
    </source>
</evidence>
<keyword evidence="13 17" id="KW-0560">Oxidoreductase</keyword>
<comment type="cofactor">
    <cofactor evidence="1 17">
        <name>FAD</name>
        <dbReference type="ChEBI" id="CHEBI:57692"/>
    </cofactor>
</comment>
<proteinExistence type="inferred from homology"/>
<dbReference type="NCBIfam" id="NF010478">
    <property type="entry name" value="PRK13903.1"/>
    <property type="match status" value="1"/>
</dbReference>
<keyword evidence="12 17" id="KW-0573">Peptidoglycan synthesis</keyword>
<dbReference type="AlphaFoldDB" id="A0A4Q2L393"/>
<evidence type="ECO:0000259" key="18">
    <source>
        <dbReference type="PROSITE" id="PS51387"/>
    </source>
</evidence>
<dbReference type="GO" id="GO:0008762">
    <property type="term" value="F:UDP-N-acetylmuramate dehydrogenase activity"/>
    <property type="evidence" value="ECO:0007669"/>
    <property type="project" value="UniProtKB-UniRule"/>
</dbReference>
<dbReference type="GO" id="GO:0005829">
    <property type="term" value="C:cytosol"/>
    <property type="evidence" value="ECO:0007669"/>
    <property type="project" value="TreeGrafter"/>
</dbReference>
<keyword evidence="11 17" id="KW-0133">Cell shape</keyword>
<organism evidence="19 20">
    <name type="scientific">Agromyces albus</name>
    <dbReference type="NCBI Taxonomy" id="205332"/>
    <lineage>
        <taxon>Bacteria</taxon>
        <taxon>Bacillati</taxon>
        <taxon>Actinomycetota</taxon>
        <taxon>Actinomycetes</taxon>
        <taxon>Micrococcales</taxon>
        <taxon>Microbacteriaceae</taxon>
        <taxon>Agromyces</taxon>
    </lineage>
</organism>
<keyword evidence="20" id="KW-1185">Reference proteome</keyword>
<dbReference type="EC" id="1.3.1.98" evidence="17"/>
<comment type="similarity">
    <text evidence="5 17">Belongs to the MurB family.</text>
</comment>
<dbReference type="GO" id="GO:0009252">
    <property type="term" value="P:peptidoglycan biosynthetic process"/>
    <property type="evidence" value="ECO:0007669"/>
    <property type="project" value="UniProtKB-UniRule"/>
</dbReference>
<evidence type="ECO:0000256" key="4">
    <source>
        <dbReference type="ARBA" id="ARBA00004752"/>
    </source>
</evidence>
<dbReference type="PANTHER" id="PTHR21071">
    <property type="entry name" value="UDP-N-ACETYLENOLPYRUVOYLGLUCOSAMINE REDUCTASE"/>
    <property type="match status" value="1"/>
</dbReference>
<dbReference type="HAMAP" id="MF_00037">
    <property type="entry name" value="MurB"/>
    <property type="match status" value="1"/>
</dbReference>
<dbReference type="InterPro" id="IPR016169">
    <property type="entry name" value="FAD-bd_PCMH_sub2"/>
</dbReference>
<keyword evidence="14 17" id="KW-0131">Cell cycle</keyword>
<keyword evidence="6 17" id="KW-0963">Cytoplasm</keyword>
<evidence type="ECO:0000256" key="6">
    <source>
        <dbReference type="ARBA" id="ARBA00022490"/>
    </source>
</evidence>
<evidence type="ECO:0000256" key="7">
    <source>
        <dbReference type="ARBA" id="ARBA00022618"/>
    </source>
</evidence>
<reference evidence="19 20" key="1">
    <citation type="submission" date="2019-01" db="EMBL/GenBank/DDBJ databases">
        <title>Agromyces.</title>
        <authorList>
            <person name="Li J."/>
        </authorList>
    </citation>
    <scope>NUCLEOTIDE SEQUENCE [LARGE SCALE GENOMIC DNA]</scope>
    <source>
        <strain evidence="19 20">DSM 15934</strain>
    </source>
</reference>
<dbReference type="Pfam" id="PF02873">
    <property type="entry name" value="MurB_C"/>
    <property type="match status" value="1"/>
</dbReference>
<evidence type="ECO:0000256" key="11">
    <source>
        <dbReference type="ARBA" id="ARBA00022960"/>
    </source>
</evidence>
<dbReference type="Gene3D" id="3.30.43.10">
    <property type="entry name" value="Uridine Diphospho-n-acetylenolpyruvylglucosamine Reductase, domain 2"/>
    <property type="match status" value="1"/>
</dbReference>
<feature type="active site" evidence="17">
    <location>
        <position position="389"/>
    </location>
</feature>
<evidence type="ECO:0000256" key="16">
    <source>
        <dbReference type="ARBA" id="ARBA00048914"/>
    </source>
</evidence>
<keyword evidence="7 17" id="KW-0132">Cell division</keyword>
<keyword evidence="9 17" id="KW-0274">FAD</keyword>
<comment type="pathway">
    <text evidence="4 17">Cell wall biogenesis; peptidoglycan biosynthesis.</text>
</comment>
<keyword evidence="15 17" id="KW-0961">Cell wall biogenesis/degradation</keyword>
<dbReference type="GO" id="GO:0051301">
    <property type="term" value="P:cell division"/>
    <property type="evidence" value="ECO:0007669"/>
    <property type="project" value="UniProtKB-KW"/>
</dbReference>
<feature type="active site" evidence="17">
    <location>
        <position position="165"/>
    </location>
</feature>
<evidence type="ECO:0000313" key="19">
    <source>
        <dbReference type="EMBL" id="RXZ72615.1"/>
    </source>
</evidence>
<gene>
    <name evidence="17" type="primary">murB</name>
    <name evidence="19" type="ORF">ESP51_03920</name>
</gene>
<dbReference type="RefSeq" id="WP_129519579.1">
    <property type="nucleotide sequence ID" value="NZ_SDPN01000004.1"/>
</dbReference>
<feature type="domain" description="FAD-binding PCMH-type" evidence="18">
    <location>
        <begin position="15"/>
        <end position="187"/>
    </location>
</feature>
<evidence type="ECO:0000256" key="8">
    <source>
        <dbReference type="ARBA" id="ARBA00022630"/>
    </source>
</evidence>
<dbReference type="UniPathway" id="UPA00219"/>
<evidence type="ECO:0000256" key="2">
    <source>
        <dbReference type="ARBA" id="ARBA00003921"/>
    </source>
</evidence>
<keyword evidence="10 17" id="KW-0521">NADP</keyword>
<sequence length="397" mass="41677">MASDARFAELTTLHVGGPIERLVTGTTQRDLVDLAREAWSSGAPWLALGGGSNLLVGDHGFAGTVVRVATRGIEVLPGGGDEASVLLRVQAGESWDDLVAFTVERGYSGIEALSGIPGSVGAAPVQNIGAYGQELESTLVAIEFLDEFADVPRRMTAAELELGYRTSVLKRGLPGIVVSVELRLHDTSAERAVLGEALGQPIAYGQLADALHVQLGDRVPIASVRESVLALRAAKGMVLDDADLDSVSAGSFFTNPIVSERVSRTLPGAAPRWYLEPEEPDEVVPLAGGGPAESPLDAFLAHTASFESSDPVTDAADGEPLVKLSAAWLIEQSGIHRGFTLPGSRAAISSKHTLALTNRGGATAEEIVQLARFVQHRVQAEFGIVLHPEPVLVGIEL</sequence>
<evidence type="ECO:0000256" key="3">
    <source>
        <dbReference type="ARBA" id="ARBA00004496"/>
    </source>
</evidence>
<keyword evidence="8 17" id="KW-0285">Flavoprotein</keyword>
<dbReference type="InterPro" id="IPR036635">
    <property type="entry name" value="MurB_C_sf"/>
</dbReference>
<evidence type="ECO:0000313" key="20">
    <source>
        <dbReference type="Proteomes" id="UP000293865"/>
    </source>
</evidence>
<accession>A0A4Q2L393</accession>
<comment type="catalytic activity">
    <reaction evidence="16 17">
        <text>UDP-N-acetyl-alpha-D-muramate + NADP(+) = UDP-N-acetyl-3-O-(1-carboxyvinyl)-alpha-D-glucosamine + NADPH + H(+)</text>
        <dbReference type="Rhea" id="RHEA:12248"/>
        <dbReference type="ChEBI" id="CHEBI:15378"/>
        <dbReference type="ChEBI" id="CHEBI:57783"/>
        <dbReference type="ChEBI" id="CHEBI:58349"/>
        <dbReference type="ChEBI" id="CHEBI:68483"/>
        <dbReference type="ChEBI" id="CHEBI:70757"/>
        <dbReference type="EC" id="1.3.1.98"/>
    </reaction>
</comment>
<dbReference type="PROSITE" id="PS51387">
    <property type="entry name" value="FAD_PCMH"/>
    <property type="match status" value="1"/>
</dbReference>
<evidence type="ECO:0000256" key="5">
    <source>
        <dbReference type="ARBA" id="ARBA00010485"/>
    </source>
</evidence>